<evidence type="ECO:0000313" key="13">
    <source>
        <dbReference type="EMBL" id="MDO1444972.1"/>
    </source>
</evidence>
<keyword evidence="4 8" id="KW-0812">Transmembrane</keyword>
<keyword evidence="10" id="KW-0732">Signal</keyword>
<dbReference type="Gene3D" id="2.170.130.10">
    <property type="entry name" value="TonB-dependent receptor, plug domain"/>
    <property type="match status" value="1"/>
</dbReference>
<evidence type="ECO:0000313" key="14">
    <source>
        <dbReference type="Proteomes" id="UP001168528"/>
    </source>
</evidence>
<dbReference type="InterPro" id="IPR023997">
    <property type="entry name" value="TonB-dep_OMP_SusC/RagA_CS"/>
</dbReference>
<dbReference type="NCBIfam" id="TIGR04057">
    <property type="entry name" value="SusC_RagA_signa"/>
    <property type="match status" value="1"/>
</dbReference>
<accession>A0ABT8R2G7</accession>
<evidence type="ECO:0000256" key="2">
    <source>
        <dbReference type="ARBA" id="ARBA00022448"/>
    </source>
</evidence>
<evidence type="ECO:0000256" key="9">
    <source>
        <dbReference type="RuleBase" id="RU003357"/>
    </source>
</evidence>
<dbReference type="InterPro" id="IPR039426">
    <property type="entry name" value="TonB-dep_rcpt-like"/>
</dbReference>
<dbReference type="EMBL" id="JAUKPO010000001">
    <property type="protein sequence ID" value="MDO1444972.1"/>
    <property type="molecule type" value="Genomic_DNA"/>
</dbReference>
<dbReference type="SUPFAM" id="SSF56935">
    <property type="entry name" value="Porins"/>
    <property type="match status" value="1"/>
</dbReference>
<comment type="subcellular location">
    <subcellularLocation>
        <location evidence="1 8">Cell outer membrane</location>
        <topology evidence="1 8">Multi-pass membrane protein</topology>
    </subcellularLocation>
</comment>
<evidence type="ECO:0000256" key="4">
    <source>
        <dbReference type="ARBA" id="ARBA00022692"/>
    </source>
</evidence>
<evidence type="ECO:0000256" key="6">
    <source>
        <dbReference type="ARBA" id="ARBA00023136"/>
    </source>
</evidence>
<gene>
    <name evidence="13" type="ORF">Q0590_01855</name>
</gene>
<dbReference type="RefSeq" id="WP_302035773.1">
    <property type="nucleotide sequence ID" value="NZ_JAUKPO010000001.1"/>
</dbReference>
<dbReference type="Pfam" id="PF13715">
    <property type="entry name" value="CarbopepD_reg_2"/>
    <property type="match status" value="1"/>
</dbReference>
<reference evidence="13" key="1">
    <citation type="submission" date="2023-07" db="EMBL/GenBank/DDBJ databases">
        <title>The genome sequence of Rhodocytophaga aerolata KACC 12507.</title>
        <authorList>
            <person name="Zhang X."/>
        </authorList>
    </citation>
    <scope>NUCLEOTIDE SEQUENCE</scope>
    <source>
        <strain evidence="13">KACC 12507</strain>
    </source>
</reference>
<evidence type="ECO:0000256" key="7">
    <source>
        <dbReference type="ARBA" id="ARBA00023237"/>
    </source>
</evidence>
<evidence type="ECO:0000256" key="5">
    <source>
        <dbReference type="ARBA" id="ARBA00023077"/>
    </source>
</evidence>
<evidence type="ECO:0000259" key="11">
    <source>
        <dbReference type="Pfam" id="PF00593"/>
    </source>
</evidence>
<feature type="domain" description="TonB-dependent receptor plug" evidence="12">
    <location>
        <begin position="116"/>
        <end position="226"/>
    </location>
</feature>
<sequence length="1056" mass="115129">MKKSVLLVVWLWCTCIGVHAQTTFTVTGKVTESETNEPLIGANILVKGTTIGTTTDVNGAYTLQVPDANATLVFSSIGYTLEEVPINGRSIIDMAMAPDIKALSEVVVVGYTTSRKQDLTGAVAVVELAPIQNATASSGNPMQALQGRVPGLYIEKTGTPSGDNSRILLRGVNTLGNTDPLYIIDGVPTKRSQVFQSLNPGTIQSIQALKDASSASIYGSRASNGVIIVTTNNGGNTDGKLKVQLNSSISTQSEKSQRFEMLNSVDRGRALWQASVNDRVDPASGYGEIYNFDWNNDFNNPVLNSVSVKPLVGGDPLTPAGNTDWQDEVYKTGYVTFNDVTVSGGTQNSSLLMNFGYLSNSGMLKFTNYRRYSGRINAYTGLFNNRLKLGVNTQLVSSKETLAATDLGGAPTPGLAITLAPTIPVYTTDGRYAGPLGSGYSDRNNPLHMQDINKWDNTRREFIFGNVYAEVEPVTNLILRSSLGADIAGYTNKNIEQSYKEGFIARSLNSLTINTNKFVSLTWSNTARYNFNVGESRFNLLAGIEAIRDNLNDLTAYRENFAVQSEDFFVISAGSGNANSAGNATQSRLLSQFARIDYAFSDRYLAAVTLRRDGSSRFGEENRYGFFPAASVGWRLDKEAFMKSLTPVTNLKLRAGVGRIGNQDIGDVARFGLFEPRYGTRASQVPNGHNGFFDQYWNVGTAYDLGGINSGNLPSGFVSTQGANPALKWETTDEVNVGIDFGFFGESIVGSFDYFTRETRDILIKPPVASAVGEGQLKFVNGATKTNKGWEFSLAYYGKPKGDFTYSVSTNVFRFRDKITVLPEEVRSAFAGNAITTIIGHSQLDLFGYRTDGIFQSQAEVDAHATQVGVGPGRIRYVDLNNDGIINALDQEFYGTTLPAFNYGVRVDLGYKNFDFSLFGSGIAGRTGFDPYTFYNDFIRGRDNVGPGVFNAWTPQNPTSNVPALTLSDSNNETRPSDYFNVNTSYFKLRNMQLGYSLPTTAISKIGGMEKLRVYLMADNVFWVKSNSFKGPDPERIDVNTIPVPRVFTAGINVSF</sequence>
<feature type="domain" description="TonB-dependent receptor-like beta-barrel" evidence="11">
    <location>
        <begin position="425"/>
        <end position="882"/>
    </location>
</feature>
<keyword evidence="6 8" id="KW-0472">Membrane</keyword>
<dbReference type="Gene3D" id="2.40.170.20">
    <property type="entry name" value="TonB-dependent receptor, beta-barrel domain"/>
    <property type="match status" value="1"/>
</dbReference>
<dbReference type="InterPro" id="IPR000531">
    <property type="entry name" value="Beta-barrel_TonB"/>
</dbReference>
<keyword evidence="7 8" id="KW-0998">Cell outer membrane</keyword>
<keyword evidence="14" id="KW-1185">Reference proteome</keyword>
<evidence type="ECO:0000256" key="10">
    <source>
        <dbReference type="SAM" id="SignalP"/>
    </source>
</evidence>
<dbReference type="Pfam" id="PF07715">
    <property type="entry name" value="Plug"/>
    <property type="match status" value="1"/>
</dbReference>
<comment type="caution">
    <text evidence="13">The sequence shown here is derived from an EMBL/GenBank/DDBJ whole genome shotgun (WGS) entry which is preliminary data.</text>
</comment>
<protein>
    <submittedName>
        <fullName evidence="13">TonB-dependent receptor</fullName>
    </submittedName>
</protein>
<keyword evidence="2 8" id="KW-0813">Transport</keyword>
<dbReference type="Gene3D" id="2.60.40.1120">
    <property type="entry name" value="Carboxypeptidase-like, regulatory domain"/>
    <property type="match status" value="1"/>
</dbReference>
<evidence type="ECO:0000259" key="12">
    <source>
        <dbReference type="Pfam" id="PF07715"/>
    </source>
</evidence>
<dbReference type="InterPro" id="IPR008969">
    <property type="entry name" value="CarboxyPept-like_regulatory"/>
</dbReference>
<dbReference type="NCBIfam" id="TIGR04056">
    <property type="entry name" value="OMP_RagA_SusC"/>
    <property type="match status" value="1"/>
</dbReference>
<name>A0ABT8R2G7_9BACT</name>
<evidence type="ECO:0000256" key="1">
    <source>
        <dbReference type="ARBA" id="ARBA00004571"/>
    </source>
</evidence>
<keyword evidence="5 9" id="KW-0798">TonB box</keyword>
<dbReference type="InterPro" id="IPR037066">
    <property type="entry name" value="Plug_dom_sf"/>
</dbReference>
<dbReference type="InterPro" id="IPR012910">
    <property type="entry name" value="Plug_dom"/>
</dbReference>
<evidence type="ECO:0000256" key="8">
    <source>
        <dbReference type="PROSITE-ProRule" id="PRU01360"/>
    </source>
</evidence>
<dbReference type="Proteomes" id="UP001168528">
    <property type="component" value="Unassembled WGS sequence"/>
</dbReference>
<dbReference type="SUPFAM" id="SSF49464">
    <property type="entry name" value="Carboxypeptidase regulatory domain-like"/>
    <property type="match status" value="1"/>
</dbReference>
<proteinExistence type="inferred from homology"/>
<organism evidence="13 14">
    <name type="scientific">Rhodocytophaga aerolata</name>
    <dbReference type="NCBI Taxonomy" id="455078"/>
    <lineage>
        <taxon>Bacteria</taxon>
        <taxon>Pseudomonadati</taxon>
        <taxon>Bacteroidota</taxon>
        <taxon>Cytophagia</taxon>
        <taxon>Cytophagales</taxon>
        <taxon>Rhodocytophagaceae</taxon>
        <taxon>Rhodocytophaga</taxon>
    </lineage>
</organism>
<keyword evidence="3 8" id="KW-1134">Transmembrane beta strand</keyword>
<keyword evidence="13" id="KW-0675">Receptor</keyword>
<dbReference type="InterPro" id="IPR023996">
    <property type="entry name" value="TonB-dep_OMP_SusC/RagA"/>
</dbReference>
<evidence type="ECO:0000256" key="3">
    <source>
        <dbReference type="ARBA" id="ARBA00022452"/>
    </source>
</evidence>
<feature type="chain" id="PRO_5045923489" evidence="10">
    <location>
        <begin position="21"/>
        <end position="1056"/>
    </location>
</feature>
<dbReference type="PROSITE" id="PS52016">
    <property type="entry name" value="TONB_DEPENDENT_REC_3"/>
    <property type="match status" value="1"/>
</dbReference>
<feature type="signal peptide" evidence="10">
    <location>
        <begin position="1"/>
        <end position="20"/>
    </location>
</feature>
<comment type="similarity">
    <text evidence="8 9">Belongs to the TonB-dependent receptor family.</text>
</comment>
<dbReference type="InterPro" id="IPR036942">
    <property type="entry name" value="Beta-barrel_TonB_sf"/>
</dbReference>
<dbReference type="Pfam" id="PF00593">
    <property type="entry name" value="TonB_dep_Rec_b-barrel"/>
    <property type="match status" value="1"/>
</dbReference>